<dbReference type="EMBL" id="CP013650">
    <property type="protein sequence ID" value="ALS98363.1"/>
    <property type="molecule type" value="Genomic_DNA"/>
</dbReference>
<sequence>MKSFIPRQQSQRVKIIALLGSTSSELEKAGGYLGRHLTECFGGVFISQGQGFWSEDGNKEQQHYSPDSVMQEQSLRIELLVMPERKNNALELLQRAVRDANRQYQLDCHYLHVEVIEATAAHMVVADT</sequence>
<accession>A0A0U2QLV3</accession>
<dbReference type="RefSeq" id="WP_062479380.1">
    <property type="nucleotide sequence ID" value="NZ_CP013650.1"/>
</dbReference>
<dbReference type="STRING" id="1526571.AT746_08910"/>
<reference evidence="1 2" key="1">
    <citation type="submission" date="2015-12" db="EMBL/GenBank/DDBJ databases">
        <title>Complete genome of Lacimicrobium alkaliphilum KCTC 32984.</title>
        <authorList>
            <person name="Kim S.-G."/>
            <person name="Lee Y.-J."/>
        </authorList>
    </citation>
    <scope>NUCLEOTIDE SEQUENCE [LARGE SCALE GENOMIC DNA]</scope>
    <source>
        <strain evidence="1 2">YelD216</strain>
    </source>
</reference>
<gene>
    <name evidence="1" type="ORF">AT746_08910</name>
</gene>
<proteinExistence type="predicted"/>
<dbReference type="Proteomes" id="UP000068447">
    <property type="component" value="Chromosome"/>
</dbReference>
<name>A0A0U2QLV3_9ALTE</name>
<keyword evidence="2" id="KW-1185">Reference proteome</keyword>
<evidence type="ECO:0000313" key="1">
    <source>
        <dbReference type="EMBL" id="ALS98363.1"/>
    </source>
</evidence>
<organism evidence="1 2">
    <name type="scientific">Lacimicrobium alkaliphilum</name>
    <dbReference type="NCBI Taxonomy" id="1526571"/>
    <lineage>
        <taxon>Bacteria</taxon>
        <taxon>Pseudomonadati</taxon>
        <taxon>Pseudomonadota</taxon>
        <taxon>Gammaproteobacteria</taxon>
        <taxon>Alteromonadales</taxon>
        <taxon>Alteromonadaceae</taxon>
        <taxon>Lacimicrobium</taxon>
    </lineage>
</organism>
<evidence type="ECO:0000313" key="2">
    <source>
        <dbReference type="Proteomes" id="UP000068447"/>
    </source>
</evidence>
<dbReference type="AlphaFoldDB" id="A0A0U2QLV3"/>
<dbReference type="KEGG" id="lal:AT746_08910"/>
<dbReference type="OrthoDB" id="5874367at2"/>
<protein>
    <submittedName>
        <fullName evidence="1">Uncharacterized protein</fullName>
    </submittedName>
</protein>